<dbReference type="Proteomes" id="UP000249590">
    <property type="component" value="Unassembled WGS sequence"/>
</dbReference>
<dbReference type="AlphaFoldDB" id="A0A8B2NQY4"/>
<name>A0A8B2NQY4_9HYPH</name>
<keyword evidence="2" id="KW-1185">Reference proteome</keyword>
<sequence>MPVTLKLPKTIDVGGMKWSEITIPDEINVEQAVKVGEHESTENGLIMEMVQIVSGVPRDVIFKQPARFLRELVANKDAFALIEKHVAECIGGNEEAAGTGE</sequence>
<dbReference type="RefSeq" id="WP_111347681.1">
    <property type="nucleotide sequence ID" value="NZ_QHHQ01000003.1"/>
</dbReference>
<reference evidence="1 2" key="1">
    <citation type="submission" date="2018-05" db="EMBL/GenBank/DDBJ databases">
        <title>Acuticoccus sediminis sp. nov., isolated from deep-sea sediment of Indian Ocean.</title>
        <authorList>
            <person name="Liu X."/>
            <person name="Lai Q."/>
            <person name="Du Y."/>
            <person name="Sun F."/>
            <person name="Zhang X."/>
            <person name="Wang S."/>
            <person name="Shao Z."/>
        </authorList>
    </citation>
    <scope>NUCLEOTIDE SEQUENCE [LARGE SCALE GENOMIC DNA]</scope>
    <source>
        <strain evidence="1 2">PTG4-2</strain>
    </source>
</reference>
<gene>
    <name evidence="1" type="ORF">DLJ53_17910</name>
</gene>
<accession>A0A8B2NQY4</accession>
<comment type="caution">
    <text evidence="1">The sequence shown here is derived from an EMBL/GenBank/DDBJ whole genome shotgun (WGS) entry which is preliminary data.</text>
</comment>
<evidence type="ECO:0000313" key="1">
    <source>
        <dbReference type="EMBL" id="RAI01092.1"/>
    </source>
</evidence>
<evidence type="ECO:0000313" key="2">
    <source>
        <dbReference type="Proteomes" id="UP000249590"/>
    </source>
</evidence>
<proteinExistence type="predicted"/>
<dbReference type="EMBL" id="QHHQ01000003">
    <property type="protein sequence ID" value="RAI01092.1"/>
    <property type="molecule type" value="Genomic_DNA"/>
</dbReference>
<organism evidence="1 2">
    <name type="scientific">Acuticoccus sediminis</name>
    <dbReference type="NCBI Taxonomy" id="2184697"/>
    <lineage>
        <taxon>Bacteria</taxon>
        <taxon>Pseudomonadati</taxon>
        <taxon>Pseudomonadota</taxon>
        <taxon>Alphaproteobacteria</taxon>
        <taxon>Hyphomicrobiales</taxon>
        <taxon>Amorphaceae</taxon>
        <taxon>Acuticoccus</taxon>
    </lineage>
</organism>
<protein>
    <submittedName>
        <fullName evidence="1">Uncharacterized protein</fullName>
    </submittedName>
</protein>